<keyword evidence="1" id="KW-0813">Transport</keyword>
<keyword evidence="5 6" id="KW-0408">Iron</keyword>
<proteinExistence type="predicted"/>
<dbReference type="PANTHER" id="PTHR40942">
    <property type="match status" value="1"/>
</dbReference>
<dbReference type="RefSeq" id="WP_096460540.1">
    <property type="nucleotide sequence ID" value="NZ_AP014936.1"/>
</dbReference>
<dbReference type="PROSITE" id="PS51007">
    <property type="entry name" value="CYTC"/>
    <property type="match status" value="1"/>
</dbReference>
<accession>A0A1B4V948</accession>
<keyword evidence="3 6" id="KW-0479">Metal-binding</keyword>
<organism evidence="9 10">
    <name type="scientific">Sulfurifustis variabilis</name>
    <dbReference type="NCBI Taxonomy" id="1675686"/>
    <lineage>
        <taxon>Bacteria</taxon>
        <taxon>Pseudomonadati</taxon>
        <taxon>Pseudomonadota</taxon>
        <taxon>Gammaproteobacteria</taxon>
        <taxon>Acidiferrobacterales</taxon>
        <taxon>Acidiferrobacteraceae</taxon>
        <taxon>Sulfurifustis</taxon>
    </lineage>
</organism>
<evidence type="ECO:0000313" key="10">
    <source>
        <dbReference type="Proteomes" id="UP000218899"/>
    </source>
</evidence>
<feature type="region of interest" description="Disordered" evidence="7">
    <location>
        <begin position="21"/>
        <end position="68"/>
    </location>
</feature>
<dbReference type="Gene3D" id="1.10.760.10">
    <property type="entry name" value="Cytochrome c-like domain"/>
    <property type="match status" value="1"/>
</dbReference>
<evidence type="ECO:0000256" key="2">
    <source>
        <dbReference type="ARBA" id="ARBA00022617"/>
    </source>
</evidence>
<protein>
    <recommendedName>
        <fullName evidence="8">Cytochrome c domain-containing protein</fullName>
    </recommendedName>
</protein>
<keyword evidence="2 6" id="KW-0349">Heme</keyword>
<dbReference type="InterPro" id="IPR036909">
    <property type="entry name" value="Cyt_c-like_dom_sf"/>
</dbReference>
<dbReference type="PROSITE" id="PS51257">
    <property type="entry name" value="PROKAR_LIPOPROTEIN"/>
    <property type="match status" value="1"/>
</dbReference>
<name>A0A1B4V948_9GAMM</name>
<evidence type="ECO:0000259" key="8">
    <source>
        <dbReference type="PROSITE" id="PS51007"/>
    </source>
</evidence>
<dbReference type="InterPro" id="IPR002323">
    <property type="entry name" value="Cyt_CIE"/>
</dbReference>
<dbReference type="PRINTS" id="PR00607">
    <property type="entry name" value="CYTCHROMECIE"/>
</dbReference>
<feature type="domain" description="Cytochrome c" evidence="8">
    <location>
        <begin position="66"/>
        <end position="150"/>
    </location>
</feature>
<dbReference type="GO" id="GO:0005506">
    <property type="term" value="F:iron ion binding"/>
    <property type="evidence" value="ECO:0007669"/>
    <property type="project" value="InterPro"/>
</dbReference>
<dbReference type="Pfam" id="PF13442">
    <property type="entry name" value="Cytochrome_CBB3"/>
    <property type="match status" value="1"/>
</dbReference>
<dbReference type="OrthoDB" id="9814708at2"/>
<reference evidence="9 10" key="1">
    <citation type="submission" date="2015-08" db="EMBL/GenBank/DDBJ databases">
        <title>Complete genome sequence of Sulfurifustis variabilis.</title>
        <authorList>
            <person name="Miura A."/>
            <person name="Kojima H."/>
            <person name="Fukui M."/>
        </authorList>
    </citation>
    <scope>NUCLEOTIDE SEQUENCE [LARGE SCALE GENOMIC DNA]</scope>
    <source>
        <strain evidence="10">skN76</strain>
    </source>
</reference>
<sequence length="151" mass="15418">MRTRRLIPFLLLPLLAACSKEEAPQTSTQQSAATSAPAAPAATTPDKAPAAGQQAQAPSAPAAAGGAAAKGEDVYKQTCTACHATGVAGAPKLGDKADWEPRIAQGKDVLYEHSIKGYTGKKGVMPPKGGNMSLSDEQVKAAVDYMVAQAK</sequence>
<dbReference type="PANTHER" id="PTHR40942:SF4">
    <property type="entry name" value="CYTOCHROME C5"/>
    <property type="match status" value="1"/>
</dbReference>
<keyword evidence="10" id="KW-1185">Reference proteome</keyword>
<feature type="compositionally biased region" description="Low complexity" evidence="7">
    <location>
        <begin position="24"/>
        <end position="68"/>
    </location>
</feature>
<keyword evidence="4" id="KW-0249">Electron transport</keyword>
<dbReference type="AlphaFoldDB" id="A0A1B4V948"/>
<evidence type="ECO:0000256" key="5">
    <source>
        <dbReference type="ARBA" id="ARBA00023004"/>
    </source>
</evidence>
<dbReference type="InterPro" id="IPR009056">
    <property type="entry name" value="Cyt_c-like_dom"/>
</dbReference>
<dbReference type="EMBL" id="AP014936">
    <property type="protein sequence ID" value="BAU47984.1"/>
    <property type="molecule type" value="Genomic_DNA"/>
</dbReference>
<evidence type="ECO:0000256" key="6">
    <source>
        <dbReference type="PROSITE-ProRule" id="PRU00433"/>
    </source>
</evidence>
<evidence type="ECO:0000256" key="3">
    <source>
        <dbReference type="ARBA" id="ARBA00022723"/>
    </source>
</evidence>
<evidence type="ECO:0000256" key="4">
    <source>
        <dbReference type="ARBA" id="ARBA00022982"/>
    </source>
</evidence>
<evidence type="ECO:0000313" key="9">
    <source>
        <dbReference type="EMBL" id="BAU47984.1"/>
    </source>
</evidence>
<dbReference type="GO" id="GO:0009055">
    <property type="term" value="F:electron transfer activity"/>
    <property type="evidence" value="ECO:0007669"/>
    <property type="project" value="InterPro"/>
</dbReference>
<dbReference type="KEGG" id="sva:SVA_1419"/>
<dbReference type="GO" id="GO:0020037">
    <property type="term" value="F:heme binding"/>
    <property type="evidence" value="ECO:0007669"/>
    <property type="project" value="InterPro"/>
</dbReference>
<gene>
    <name evidence="9" type="ORF">SVA_1419</name>
</gene>
<dbReference type="SUPFAM" id="SSF46626">
    <property type="entry name" value="Cytochrome c"/>
    <property type="match status" value="1"/>
</dbReference>
<evidence type="ECO:0000256" key="7">
    <source>
        <dbReference type="SAM" id="MobiDB-lite"/>
    </source>
</evidence>
<dbReference type="Proteomes" id="UP000218899">
    <property type="component" value="Chromosome"/>
</dbReference>
<evidence type="ECO:0000256" key="1">
    <source>
        <dbReference type="ARBA" id="ARBA00022448"/>
    </source>
</evidence>